<dbReference type="InterPro" id="IPR004710">
    <property type="entry name" value="Bilac:Na_transpt"/>
</dbReference>
<gene>
    <name evidence="6" type="ORF">METZ01_LOCUS216393</name>
</gene>
<evidence type="ECO:0000256" key="3">
    <source>
        <dbReference type="ARBA" id="ARBA00022989"/>
    </source>
</evidence>
<feature type="transmembrane region" description="Helical" evidence="5">
    <location>
        <begin position="36"/>
        <end position="59"/>
    </location>
</feature>
<sequence length="286" mass="31027">MIIDVFLPLSLVFIMFTLGLGLTLDDFTNLIYTPKAFFVGIMNQMFLLPIAAFFIISLMGITKEMAVGMMILASCPGGVTSNIITKLAKGDTALSISYTAVVSIITIVTLPLITGFSMKHFMGADAPPLNLLSLGLTMFLITAIPVGIGMAVRSKFRIFADSFESAATKISTVLFIIIIIGALVSEWNTFINNLSSLGPAMILLMVIMITIGYNSSKWFRMKNQQAVTVAIESGIQNGTVGITIGNIILNPDTGLSILSIPSGVYSILMYFICLPFVFWYIKNIDK</sequence>
<dbReference type="PANTHER" id="PTHR10361:SF24">
    <property type="entry name" value="P3 PROTEIN"/>
    <property type="match status" value="1"/>
</dbReference>
<feature type="transmembrane region" description="Helical" evidence="5">
    <location>
        <begin position="255"/>
        <end position="281"/>
    </location>
</feature>
<evidence type="ECO:0000256" key="2">
    <source>
        <dbReference type="ARBA" id="ARBA00022692"/>
    </source>
</evidence>
<dbReference type="Pfam" id="PF01758">
    <property type="entry name" value="SBF"/>
    <property type="match status" value="1"/>
</dbReference>
<dbReference type="EMBL" id="UINC01050504">
    <property type="protein sequence ID" value="SVB63539.1"/>
    <property type="molecule type" value="Genomic_DNA"/>
</dbReference>
<evidence type="ECO:0000256" key="5">
    <source>
        <dbReference type="SAM" id="Phobius"/>
    </source>
</evidence>
<proteinExistence type="predicted"/>
<keyword evidence="3 5" id="KW-1133">Transmembrane helix</keyword>
<evidence type="ECO:0000256" key="1">
    <source>
        <dbReference type="ARBA" id="ARBA00004141"/>
    </source>
</evidence>
<dbReference type="PANTHER" id="PTHR10361">
    <property type="entry name" value="SODIUM-BILE ACID COTRANSPORTER"/>
    <property type="match status" value="1"/>
</dbReference>
<protein>
    <recommendedName>
        <fullName evidence="7">Bile acid:sodium symporter</fullName>
    </recommendedName>
</protein>
<evidence type="ECO:0000256" key="4">
    <source>
        <dbReference type="ARBA" id="ARBA00023136"/>
    </source>
</evidence>
<organism evidence="6">
    <name type="scientific">marine metagenome</name>
    <dbReference type="NCBI Taxonomy" id="408172"/>
    <lineage>
        <taxon>unclassified sequences</taxon>
        <taxon>metagenomes</taxon>
        <taxon>ecological metagenomes</taxon>
    </lineage>
</organism>
<keyword evidence="4 5" id="KW-0472">Membrane</keyword>
<reference evidence="6" key="1">
    <citation type="submission" date="2018-05" db="EMBL/GenBank/DDBJ databases">
        <authorList>
            <person name="Lanie J.A."/>
            <person name="Ng W.-L."/>
            <person name="Kazmierczak K.M."/>
            <person name="Andrzejewski T.M."/>
            <person name="Davidsen T.M."/>
            <person name="Wayne K.J."/>
            <person name="Tettelin H."/>
            <person name="Glass J.I."/>
            <person name="Rusch D."/>
            <person name="Podicherti R."/>
            <person name="Tsui H.-C.T."/>
            <person name="Winkler M.E."/>
        </authorList>
    </citation>
    <scope>NUCLEOTIDE SEQUENCE</scope>
</reference>
<evidence type="ECO:0000313" key="6">
    <source>
        <dbReference type="EMBL" id="SVB63539.1"/>
    </source>
</evidence>
<feature type="transmembrane region" description="Helical" evidence="5">
    <location>
        <begin position="226"/>
        <end position="249"/>
    </location>
</feature>
<dbReference type="InterPro" id="IPR038770">
    <property type="entry name" value="Na+/solute_symporter_sf"/>
</dbReference>
<dbReference type="GO" id="GO:0016020">
    <property type="term" value="C:membrane"/>
    <property type="evidence" value="ECO:0007669"/>
    <property type="project" value="UniProtKB-SubCell"/>
</dbReference>
<keyword evidence="2 5" id="KW-0812">Transmembrane</keyword>
<name>A0A382FLL4_9ZZZZ</name>
<feature type="transmembrane region" description="Helical" evidence="5">
    <location>
        <begin position="6"/>
        <end position="24"/>
    </location>
</feature>
<feature type="transmembrane region" description="Helical" evidence="5">
    <location>
        <begin position="129"/>
        <end position="152"/>
    </location>
</feature>
<evidence type="ECO:0008006" key="7">
    <source>
        <dbReference type="Google" id="ProtNLM"/>
    </source>
</evidence>
<feature type="transmembrane region" description="Helical" evidence="5">
    <location>
        <begin position="96"/>
        <end position="117"/>
    </location>
</feature>
<comment type="subcellular location">
    <subcellularLocation>
        <location evidence="1">Membrane</location>
        <topology evidence="1">Multi-pass membrane protein</topology>
    </subcellularLocation>
</comment>
<accession>A0A382FLL4</accession>
<feature type="transmembrane region" description="Helical" evidence="5">
    <location>
        <begin position="173"/>
        <end position="191"/>
    </location>
</feature>
<feature type="transmembrane region" description="Helical" evidence="5">
    <location>
        <begin position="197"/>
        <end position="214"/>
    </location>
</feature>
<dbReference type="AlphaFoldDB" id="A0A382FLL4"/>
<dbReference type="Gene3D" id="1.20.1530.20">
    <property type="match status" value="1"/>
</dbReference>
<dbReference type="InterPro" id="IPR002657">
    <property type="entry name" value="BilAc:Na_symport/Acr3"/>
</dbReference>